<evidence type="ECO:0000256" key="1">
    <source>
        <dbReference type="ARBA" id="ARBA00022857"/>
    </source>
</evidence>
<dbReference type="Gene3D" id="3.90.180.10">
    <property type="entry name" value="Medium-chain alcohol dehydrogenases, catalytic domain"/>
    <property type="match status" value="2"/>
</dbReference>
<organism evidence="4">
    <name type="scientific">Salpingoeca rosetta (strain ATCC 50818 / BSB-021)</name>
    <dbReference type="NCBI Taxonomy" id="946362"/>
    <lineage>
        <taxon>Eukaryota</taxon>
        <taxon>Choanoflagellata</taxon>
        <taxon>Craspedida</taxon>
        <taxon>Salpingoecidae</taxon>
        <taxon>Salpingoeca</taxon>
    </lineage>
</organism>
<dbReference type="Pfam" id="PF13602">
    <property type="entry name" value="ADH_zinc_N_2"/>
    <property type="match status" value="1"/>
</dbReference>
<dbReference type="SMART" id="SM00829">
    <property type="entry name" value="PKS_ER"/>
    <property type="match status" value="1"/>
</dbReference>
<dbReference type="KEGG" id="sre:PTSG_02901"/>
<keyword evidence="1" id="KW-0521">NADP</keyword>
<dbReference type="InParanoid" id="F2U3N6"/>
<dbReference type="eggNOG" id="KOG1198">
    <property type="taxonomic scope" value="Eukaryota"/>
</dbReference>
<dbReference type="InterPro" id="IPR051603">
    <property type="entry name" value="Zinc-ADH_QOR/CCCR"/>
</dbReference>
<dbReference type="GO" id="GO:0003730">
    <property type="term" value="F:mRNA 3'-UTR binding"/>
    <property type="evidence" value="ECO:0007669"/>
    <property type="project" value="TreeGrafter"/>
</dbReference>
<evidence type="ECO:0000313" key="4">
    <source>
        <dbReference type="Proteomes" id="UP000007799"/>
    </source>
</evidence>
<reference evidence="3" key="1">
    <citation type="submission" date="2009-08" db="EMBL/GenBank/DDBJ databases">
        <title>Annotation of Salpingoeca rosetta.</title>
        <authorList>
            <consortium name="The Broad Institute Genome Sequencing Platform"/>
            <person name="Russ C."/>
            <person name="Cuomo C."/>
            <person name="Burger G."/>
            <person name="Gray M.W."/>
            <person name="Holland P.W.H."/>
            <person name="King N."/>
            <person name="Lang F.B.F."/>
            <person name="Roger A.J."/>
            <person name="Ruiz-Trillo I."/>
            <person name="Young S.K."/>
            <person name="Zeng Q."/>
            <person name="Gargeya S."/>
            <person name="Alvarado L."/>
            <person name="Berlin A."/>
            <person name="Chapman S.B."/>
            <person name="Chen Z."/>
            <person name="Freedman E."/>
            <person name="Gellesch M."/>
            <person name="Goldberg J."/>
            <person name="Griggs A."/>
            <person name="Gujja S."/>
            <person name="Heilman E."/>
            <person name="Heiman D."/>
            <person name="Howarth C."/>
            <person name="Mehta T."/>
            <person name="Neiman D."/>
            <person name="Pearson M."/>
            <person name="Roberts A."/>
            <person name="Saif S."/>
            <person name="Shea T."/>
            <person name="Shenoy N."/>
            <person name="Sisk P."/>
            <person name="Stolte C."/>
            <person name="Sykes S."/>
            <person name="White J."/>
            <person name="Yandava C."/>
            <person name="Haas B."/>
            <person name="Nusbaum C."/>
            <person name="Birren B."/>
        </authorList>
    </citation>
    <scope>NUCLEOTIDE SEQUENCE [LARGE SCALE GENOMIC DNA]</scope>
    <source>
        <strain evidence="3">ATCC 50818</strain>
    </source>
</reference>
<evidence type="ECO:0000313" key="3">
    <source>
        <dbReference type="EMBL" id="EGD82230.1"/>
    </source>
</evidence>
<sequence length="320" mass="33516">MWGSRSNSGELGEGSDEPVMMKAGVVRAFGPPAALKVESVPIPSLSEPNEVLTKVFATGVNPVDTYIRAGKYAKLPQLPYTPGAEGAGVVAKVGADVKHVKVGDRVYVTGTITGTYAQYSLCAARDVRLLPQRISFAQGAAVSVAYRTAYRALFQKSSPNPGETVLIHGASGGVGLAAVQLAVSRGLKVFGTASTDVGKEAILEHGAAAVFDHTSPTYVQEIQRAAPPEGIRLIVEMLANINLNNDLKVSCGTREEWEAAYCAIDAGMSSGALVPHVGKTFPLDDAATAHIDVMEHVGGAHGKLVLLPWPEETAEDVVCL</sequence>
<dbReference type="GeneID" id="16076998"/>
<feature type="domain" description="Enoyl reductase (ER)" evidence="2">
    <location>
        <begin position="30"/>
        <end position="306"/>
    </location>
</feature>
<dbReference type="Pfam" id="PF00107">
    <property type="entry name" value="ADH_zinc_N"/>
    <property type="match status" value="1"/>
</dbReference>
<dbReference type="InterPro" id="IPR020843">
    <property type="entry name" value="ER"/>
</dbReference>
<gene>
    <name evidence="3" type="ORF">PTSG_02901</name>
</gene>
<accession>F2U3N6</accession>
<dbReference type="SUPFAM" id="SSF50129">
    <property type="entry name" value="GroES-like"/>
    <property type="match status" value="1"/>
</dbReference>
<dbReference type="InterPro" id="IPR036291">
    <property type="entry name" value="NAD(P)-bd_dom_sf"/>
</dbReference>
<dbReference type="CDD" id="cd08253">
    <property type="entry name" value="zeta_crystallin"/>
    <property type="match status" value="1"/>
</dbReference>
<protein>
    <submittedName>
        <fullName evidence="3">Zeta-crystallin</fullName>
    </submittedName>
</protein>
<dbReference type="Gene3D" id="3.40.50.720">
    <property type="entry name" value="NAD(P)-binding Rossmann-like Domain"/>
    <property type="match status" value="2"/>
</dbReference>
<dbReference type="Proteomes" id="UP000007799">
    <property type="component" value="Unassembled WGS sequence"/>
</dbReference>
<dbReference type="FunCoup" id="F2U3N6">
    <property type="interactions" value="739"/>
</dbReference>
<dbReference type="InterPro" id="IPR013154">
    <property type="entry name" value="ADH-like_N"/>
</dbReference>
<dbReference type="GO" id="GO:0070402">
    <property type="term" value="F:NADPH binding"/>
    <property type="evidence" value="ECO:0007669"/>
    <property type="project" value="TreeGrafter"/>
</dbReference>
<name>F2U3N6_SALR5</name>
<dbReference type="SUPFAM" id="SSF51735">
    <property type="entry name" value="NAD(P)-binding Rossmann-fold domains"/>
    <property type="match status" value="1"/>
</dbReference>
<dbReference type="GO" id="GO:0003960">
    <property type="term" value="F:quinone reductase (NADPH) activity"/>
    <property type="evidence" value="ECO:0007669"/>
    <property type="project" value="TreeGrafter"/>
</dbReference>
<dbReference type="InterPro" id="IPR013149">
    <property type="entry name" value="ADH-like_C"/>
</dbReference>
<dbReference type="FunFam" id="3.40.50.720:FF:000244">
    <property type="entry name" value="quinone oxidoreductase"/>
    <property type="match status" value="1"/>
</dbReference>
<dbReference type="Pfam" id="PF08240">
    <property type="entry name" value="ADH_N"/>
    <property type="match status" value="1"/>
</dbReference>
<proteinExistence type="predicted"/>
<evidence type="ECO:0000259" key="2">
    <source>
        <dbReference type="SMART" id="SM00829"/>
    </source>
</evidence>
<dbReference type="EMBL" id="GL832960">
    <property type="protein sequence ID" value="EGD82230.1"/>
    <property type="molecule type" value="Genomic_DNA"/>
</dbReference>
<dbReference type="OMA" id="CDHTIDY"/>
<dbReference type="PANTHER" id="PTHR44154:SF1">
    <property type="entry name" value="QUINONE OXIDOREDUCTASE"/>
    <property type="match status" value="1"/>
</dbReference>
<dbReference type="GO" id="GO:0005829">
    <property type="term" value="C:cytosol"/>
    <property type="evidence" value="ECO:0007669"/>
    <property type="project" value="TreeGrafter"/>
</dbReference>
<keyword evidence="4" id="KW-1185">Reference proteome</keyword>
<dbReference type="AlphaFoldDB" id="F2U3N6"/>
<dbReference type="InterPro" id="IPR011032">
    <property type="entry name" value="GroES-like_sf"/>
</dbReference>
<dbReference type="RefSeq" id="XP_004996413.1">
    <property type="nucleotide sequence ID" value="XM_004996356.1"/>
</dbReference>
<dbReference type="STRING" id="946362.F2U3N6"/>
<dbReference type="OrthoDB" id="3941538at2759"/>
<dbReference type="PANTHER" id="PTHR44154">
    <property type="entry name" value="QUINONE OXIDOREDUCTASE"/>
    <property type="match status" value="1"/>
</dbReference>